<accession>A0A9D1VPA9</accession>
<feature type="domain" description="LysM" evidence="2">
    <location>
        <begin position="48"/>
        <end position="99"/>
    </location>
</feature>
<dbReference type="AlphaFoldDB" id="A0A9D1VPA9"/>
<dbReference type="PROSITE" id="PS51782">
    <property type="entry name" value="LYSM"/>
    <property type="match status" value="1"/>
</dbReference>
<comment type="caution">
    <text evidence="3">The sequence shown here is derived from an EMBL/GenBank/DDBJ whole genome shotgun (WGS) entry which is preliminary data.</text>
</comment>
<feature type="signal peptide" evidence="1">
    <location>
        <begin position="1"/>
        <end position="22"/>
    </location>
</feature>
<dbReference type="SUPFAM" id="SSF54106">
    <property type="entry name" value="LysM domain"/>
    <property type="match status" value="1"/>
</dbReference>
<sequence length="107" mass="12410">MRRKRRQKRLSLAVLVCFAVFAALGTSFVMTSTAEAGTSESSRYKYYTSIQVEPGSSLWEIAREYASSEYEDLDEYIREVRQINHLDQDTIYAGSYLCIPYYSSEYK</sequence>
<gene>
    <name evidence="3" type="ORF">H9738_11650</name>
</gene>
<evidence type="ECO:0000259" key="2">
    <source>
        <dbReference type="PROSITE" id="PS51782"/>
    </source>
</evidence>
<dbReference type="Proteomes" id="UP000824230">
    <property type="component" value="Unassembled WGS sequence"/>
</dbReference>
<dbReference type="InterPro" id="IPR018392">
    <property type="entry name" value="LysM"/>
</dbReference>
<feature type="chain" id="PRO_5039401074" evidence="1">
    <location>
        <begin position="23"/>
        <end position="107"/>
    </location>
</feature>
<reference evidence="3" key="1">
    <citation type="journal article" date="2021" name="PeerJ">
        <title>Extensive microbial diversity within the chicken gut microbiome revealed by metagenomics and culture.</title>
        <authorList>
            <person name="Gilroy R."/>
            <person name="Ravi A."/>
            <person name="Getino M."/>
            <person name="Pursley I."/>
            <person name="Horton D.L."/>
            <person name="Alikhan N.F."/>
            <person name="Baker D."/>
            <person name="Gharbi K."/>
            <person name="Hall N."/>
            <person name="Watson M."/>
            <person name="Adriaenssens E.M."/>
            <person name="Foster-Nyarko E."/>
            <person name="Jarju S."/>
            <person name="Secka A."/>
            <person name="Antonio M."/>
            <person name="Oren A."/>
            <person name="Chaudhuri R.R."/>
            <person name="La Ragione R."/>
            <person name="Hildebrand F."/>
            <person name="Pallen M.J."/>
        </authorList>
    </citation>
    <scope>NUCLEOTIDE SEQUENCE</scope>
    <source>
        <strain evidence="3">ChiHjej12B11-1927</strain>
    </source>
</reference>
<evidence type="ECO:0000313" key="4">
    <source>
        <dbReference type="Proteomes" id="UP000824230"/>
    </source>
</evidence>
<keyword evidence="1" id="KW-0732">Signal</keyword>
<dbReference type="InterPro" id="IPR036779">
    <property type="entry name" value="LysM_dom_sf"/>
</dbReference>
<protein>
    <submittedName>
        <fullName evidence="3">LysM peptidoglycan-binding domain-containing protein</fullName>
    </submittedName>
</protein>
<proteinExistence type="predicted"/>
<dbReference type="Gene3D" id="3.10.350.10">
    <property type="entry name" value="LysM domain"/>
    <property type="match status" value="1"/>
</dbReference>
<evidence type="ECO:0000313" key="3">
    <source>
        <dbReference type="EMBL" id="HIX38503.1"/>
    </source>
</evidence>
<evidence type="ECO:0000256" key="1">
    <source>
        <dbReference type="SAM" id="SignalP"/>
    </source>
</evidence>
<dbReference type="SMART" id="SM00257">
    <property type="entry name" value="LysM"/>
    <property type="match status" value="1"/>
</dbReference>
<organism evidence="3 4">
    <name type="scientific">Candidatus Blautia pullistercoris</name>
    <dbReference type="NCBI Taxonomy" id="2838499"/>
    <lineage>
        <taxon>Bacteria</taxon>
        <taxon>Bacillati</taxon>
        <taxon>Bacillota</taxon>
        <taxon>Clostridia</taxon>
        <taxon>Lachnospirales</taxon>
        <taxon>Lachnospiraceae</taxon>
        <taxon>Blautia</taxon>
    </lineage>
</organism>
<name>A0A9D1VPA9_9FIRM</name>
<reference evidence="3" key="2">
    <citation type="submission" date="2021-04" db="EMBL/GenBank/DDBJ databases">
        <authorList>
            <person name="Gilroy R."/>
        </authorList>
    </citation>
    <scope>NUCLEOTIDE SEQUENCE</scope>
    <source>
        <strain evidence="3">ChiHjej12B11-1927</strain>
    </source>
</reference>
<dbReference type="CDD" id="cd00118">
    <property type="entry name" value="LysM"/>
    <property type="match status" value="1"/>
</dbReference>
<dbReference type="Pfam" id="PF01476">
    <property type="entry name" value="LysM"/>
    <property type="match status" value="1"/>
</dbReference>
<dbReference type="EMBL" id="DXFG01000259">
    <property type="protein sequence ID" value="HIX38503.1"/>
    <property type="molecule type" value="Genomic_DNA"/>
</dbReference>